<sequence length="182" mass="20506">MMKQVLQAPPPSALKATSSQDVRNKFFNMIGIEAKLPPKSALTSNSNYSERSGSMPPSCSISNVIDKDWVHPRSQKVALLQESLKYDRVADDLYSLKRRKTGAPNESPSRSNKKRLDFNETVEVVPIPMRNEYSNRVRSRLWSNAVEIHENAARNSIEFAAEGYVDIMGSVKNPSYKENMLS</sequence>
<organism evidence="1 2">
    <name type="scientific">Phaeodactylum tricornutum (strain CCAP 1055/1)</name>
    <dbReference type="NCBI Taxonomy" id="556484"/>
    <lineage>
        <taxon>Eukaryota</taxon>
        <taxon>Sar</taxon>
        <taxon>Stramenopiles</taxon>
        <taxon>Ochrophyta</taxon>
        <taxon>Bacillariophyta</taxon>
        <taxon>Bacillariophyceae</taxon>
        <taxon>Bacillariophycidae</taxon>
        <taxon>Naviculales</taxon>
        <taxon>Phaeodactylaceae</taxon>
        <taxon>Phaeodactylum</taxon>
    </lineage>
</organism>
<reference evidence="2" key="2">
    <citation type="submission" date="2008-08" db="EMBL/GenBank/DDBJ databases">
        <authorList>
            <consortium name="Diatom Consortium"/>
            <person name="Grigoriev I."/>
            <person name="Grimwood J."/>
            <person name="Kuo A."/>
            <person name="Otillar R.P."/>
            <person name="Salamov A."/>
            <person name="Detter J.C."/>
            <person name="Lindquist E."/>
            <person name="Shapiro H."/>
            <person name="Lucas S."/>
            <person name="Glavina del Rio T."/>
            <person name="Pitluck S."/>
            <person name="Rokhsar D."/>
            <person name="Bowler C."/>
        </authorList>
    </citation>
    <scope>GENOME REANNOTATION</scope>
    <source>
        <strain evidence="2">CCAP 1055/1</strain>
    </source>
</reference>
<evidence type="ECO:0000313" key="2">
    <source>
        <dbReference type="Proteomes" id="UP000000759"/>
    </source>
</evidence>
<gene>
    <name evidence="1" type="ORF">PHATRDRAFT_32274</name>
</gene>
<accession>B7FQQ1</accession>
<dbReference type="GeneID" id="7196738"/>
<dbReference type="InParanoid" id="B7FQQ1"/>
<dbReference type="Proteomes" id="UP000000759">
    <property type="component" value="Chromosome 1"/>
</dbReference>
<dbReference type="AlphaFoldDB" id="B7FQQ1"/>
<dbReference type="KEGG" id="pti:PHATRDRAFT_32274"/>
<protein>
    <submittedName>
        <fullName evidence="1">Uncharacterized protein</fullName>
    </submittedName>
</protein>
<evidence type="ECO:0000313" key="1">
    <source>
        <dbReference type="EMBL" id="EEC51371.1"/>
    </source>
</evidence>
<dbReference type="PaxDb" id="2850-Phatr32274"/>
<proteinExistence type="predicted"/>
<dbReference type="RefSeq" id="XP_002176908.1">
    <property type="nucleotide sequence ID" value="XM_002176872.1"/>
</dbReference>
<keyword evidence="2" id="KW-1185">Reference proteome</keyword>
<reference evidence="1 2" key="1">
    <citation type="journal article" date="2008" name="Nature">
        <title>The Phaeodactylum genome reveals the evolutionary history of diatom genomes.</title>
        <authorList>
            <person name="Bowler C."/>
            <person name="Allen A.E."/>
            <person name="Badger J.H."/>
            <person name="Grimwood J."/>
            <person name="Jabbari K."/>
            <person name="Kuo A."/>
            <person name="Maheswari U."/>
            <person name="Martens C."/>
            <person name="Maumus F."/>
            <person name="Otillar R.P."/>
            <person name="Rayko E."/>
            <person name="Salamov A."/>
            <person name="Vandepoele K."/>
            <person name="Beszteri B."/>
            <person name="Gruber A."/>
            <person name="Heijde M."/>
            <person name="Katinka M."/>
            <person name="Mock T."/>
            <person name="Valentin K."/>
            <person name="Verret F."/>
            <person name="Berges J.A."/>
            <person name="Brownlee C."/>
            <person name="Cadoret J.P."/>
            <person name="Chiovitti A."/>
            <person name="Choi C.J."/>
            <person name="Coesel S."/>
            <person name="De Martino A."/>
            <person name="Detter J.C."/>
            <person name="Durkin C."/>
            <person name="Falciatore A."/>
            <person name="Fournet J."/>
            <person name="Haruta M."/>
            <person name="Huysman M.J."/>
            <person name="Jenkins B.D."/>
            <person name="Jiroutova K."/>
            <person name="Jorgensen R.E."/>
            <person name="Joubert Y."/>
            <person name="Kaplan A."/>
            <person name="Kroger N."/>
            <person name="Kroth P.G."/>
            <person name="La Roche J."/>
            <person name="Lindquist E."/>
            <person name="Lommer M."/>
            <person name="Martin-Jezequel V."/>
            <person name="Lopez P.J."/>
            <person name="Lucas S."/>
            <person name="Mangogna M."/>
            <person name="McGinnis K."/>
            <person name="Medlin L.K."/>
            <person name="Montsant A."/>
            <person name="Oudot-Le Secq M.P."/>
            <person name="Napoli C."/>
            <person name="Obornik M."/>
            <person name="Parker M.S."/>
            <person name="Petit J.L."/>
            <person name="Porcel B.M."/>
            <person name="Poulsen N."/>
            <person name="Robison M."/>
            <person name="Rychlewski L."/>
            <person name="Rynearson T.A."/>
            <person name="Schmutz J."/>
            <person name="Shapiro H."/>
            <person name="Siaut M."/>
            <person name="Stanley M."/>
            <person name="Sussman M.R."/>
            <person name="Taylor A.R."/>
            <person name="Vardi A."/>
            <person name="von Dassow P."/>
            <person name="Vyverman W."/>
            <person name="Willis A."/>
            <person name="Wyrwicz L.S."/>
            <person name="Rokhsar D.S."/>
            <person name="Weissenbach J."/>
            <person name="Armbrust E.V."/>
            <person name="Green B.R."/>
            <person name="Van de Peer Y."/>
            <person name="Grigoriev I.V."/>
        </authorList>
    </citation>
    <scope>NUCLEOTIDE SEQUENCE [LARGE SCALE GENOMIC DNA]</scope>
    <source>
        <strain evidence="1 2">CCAP 1055/1</strain>
    </source>
</reference>
<dbReference type="EMBL" id="CM000605">
    <property type="protein sequence ID" value="EEC51371.1"/>
    <property type="molecule type" value="Genomic_DNA"/>
</dbReference>
<dbReference type="OrthoDB" id="47760at2759"/>
<name>B7FQQ1_PHATC</name>